<organism evidence="1 2">
    <name type="scientific">Allacma fusca</name>
    <dbReference type="NCBI Taxonomy" id="39272"/>
    <lineage>
        <taxon>Eukaryota</taxon>
        <taxon>Metazoa</taxon>
        <taxon>Ecdysozoa</taxon>
        <taxon>Arthropoda</taxon>
        <taxon>Hexapoda</taxon>
        <taxon>Collembola</taxon>
        <taxon>Symphypleona</taxon>
        <taxon>Sminthuridae</taxon>
        <taxon>Allacma</taxon>
    </lineage>
</organism>
<dbReference type="OrthoDB" id="2019572at2759"/>
<protein>
    <submittedName>
        <fullName evidence="1">Uncharacterized protein</fullName>
    </submittedName>
</protein>
<proteinExistence type="predicted"/>
<evidence type="ECO:0000313" key="1">
    <source>
        <dbReference type="EMBL" id="CAG7825371.1"/>
    </source>
</evidence>
<keyword evidence="2" id="KW-1185">Reference proteome</keyword>
<dbReference type="AlphaFoldDB" id="A0A8J2PS06"/>
<reference evidence="1" key="1">
    <citation type="submission" date="2021-06" db="EMBL/GenBank/DDBJ databases">
        <authorList>
            <person name="Hodson N. C."/>
            <person name="Mongue J. A."/>
            <person name="Jaron S. K."/>
        </authorList>
    </citation>
    <scope>NUCLEOTIDE SEQUENCE</scope>
</reference>
<evidence type="ECO:0000313" key="2">
    <source>
        <dbReference type="Proteomes" id="UP000708208"/>
    </source>
</evidence>
<comment type="caution">
    <text evidence="1">The sequence shown here is derived from an EMBL/GenBank/DDBJ whole genome shotgun (WGS) entry which is preliminary data.</text>
</comment>
<sequence length="86" mass="9420">KQATNVSIGRGESAFNLKAVVASQCNITRKDTLSALQRAQTNTCKQMISTVACKNINDSLYPLRLTRLCKNNDQLGLKIIASNFGF</sequence>
<name>A0A8J2PS06_9HEXA</name>
<dbReference type="EMBL" id="CAJVCH010535992">
    <property type="protein sequence ID" value="CAG7825371.1"/>
    <property type="molecule type" value="Genomic_DNA"/>
</dbReference>
<dbReference type="Proteomes" id="UP000708208">
    <property type="component" value="Unassembled WGS sequence"/>
</dbReference>
<accession>A0A8J2PS06</accession>
<feature type="non-terminal residue" evidence="1">
    <location>
        <position position="1"/>
    </location>
</feature>
<gene>
    <name evidence="1" type="ORF">AFUS01_LOCUS35485</name>
</gene>